<feature type="domain" description="AB hydrolase-1" evidence="5">
    <location>
        <begin position="91"/>
        <end position="270"/>
    </location>
</feature>
<evidence type="ECO:0000256" key="2">
    <source>
        <dbReference type="ARBA" id="ARBA00022729"/>
    </source>
</evidence>
<keyword evidence="2" id="KW-0732">Signal</keyword>
<dbReference type="GO" id="GO:0016787">
    <property type="term" value="F:hydrolase activity"/>
    <property type="evidence" value="ECO:0007669"/>
    <property type="project" value="UniProtKB-KW"/>
</dbReference>
<dbReference type="InterPro" id="IPR029058">
    <property type="entry name" value="AB_hydrolase_fold"/>
</dbReference>
<evidence type="ECO:0000259" key="6">
    <source>
        <dbReference type="Pfam" id="PF08386"/>
    </source>
</evidence>
<reference evidence="7 8" key="1">
    <citation type="submission" date="2017-09" db="EMBL/GenBank/DDBJ databases">
        <authorList>
            <person name="Lee N."/>
            <person name="Cho B.-K."/>
        </authorList>
    </citation>
    <scope>NUCLEOTIDE SEQUENCE [LARGE SCALE GENOMIC DNA]</scope>
    <source>
        <strain evidence="7 8">ATCC 12853</strain>
    </source>
</reference>
<feature type="compositionally biased region" description="Basic and acidic residues" evidence="4">
    <location>
        <begin position="360"/>
        <end position="370"/>
    </location>
</feature>
<keyword evidence="8" id="KW-1185">Reference proteome</keyword>
<protein>
    <submittedName>
        <fullName evidence="7">Alpha/beta hydrolase</fullName>
    </submittedName>
</protein>
<dbReference type="AlphaFoldDB" id="A0A5J6GQM1"/>
<evidence type="ECO:0000256" key="4">
    <source>
        <dbReference type="SAM" id="MobiDB-lite"/>
    </source>
</evidence>
<comment type="similarity">
    <text evidence="1">Belongs to the peptidase S33 family.</text>
</comment>
<dbReference type="InterPro" id="IPR051601">
    <property type="entry name" value="Serine_prot/Carboxylest_S33"/>
</dbReference>
<proteinExistence type="inferred from homology"/>
<dbReference type="Pfam" id="PF08386">
    <property type="entry name" value="Abhydrolase_4"/>
    <property type="match status" value="1"/>
</dbReference>
<dbReference type="KEGG" id="ska:CP970_12995"/>
<dbReference type="Pfam" id="PF00561">
    <property type="entry name" value="Abhydrolase_1"/>
    <property type="match status" value="1"/>
</dbReference>
<evidence type="ECO:0000256" key="3">
    <source>
        <dbReference type="ARBA" id="ARBA00022801"/>
    </source>
</evidence>
<gene>
    <name evidence="7" type="ORF">CP970_12995</name>
</gene>
<dbReference type="EMBL" id="CP023699">
    <property type="protein sequence ID" value="QEU97303.1"/>
    <property type="molecule type" value="Genomic_DNA"/>
</dbReference>
<dbReference type="InterPro" id="IPR013595">
    <property type="entry name" value="Pept_S33_TAP-like_C"/>
</dbReference>
<evidence type="ECO:0000259" key="5">
    <source>
        <dbReference type="Pfam" id="PF00561"/>
    </source>
</evidence>
<evidence type="ECO:0000256" key="1">
    <source>
        <dbReference type="ARBA" id="ARBA00010088"/>
    </source>
</evidence>
<accession>A0A5J6GQM1</accession>
<organism evidence="7 8">
    <name type="scientific">Streptomyces kanamyceticus</name>
    <dbReference type="NCBI Taxonomy" id="1967"/>
    <lineage>
        <taxon>Bacteria</taxon>
        <taxon>Bacillati</taxon>
        <taxon>Actinomycetota</taxon>
        <taxon>Actinomycetes</taxon>
        <taxon>Kitasatosporales</taxon>
        <taxon>Streptomycetaceae</taxon>
        <taxon>Streptomyces</taxon>
    </lineage>
</organism>
<dbReference type="OrthoDB" id="4006962at2"/>
<name>A0A5J6GQM1_STRKN</name>
<dbReference type="PANTHER" id="PTHR43248">
    <property type="entry name" value="2-SUCCINYL-6-HYDROXY-2,4-CYCLOHEXADIENE-1-CARBOXYLATE SYNTHASE"/>
    <property type="match status" value="1"/>
</dbReference>
<dbReference type="PANTHER" id="PTHR43248:SF29">
    <property type="entry name" value="TRIPEPTIDYL AMINOPEPTIDASE"/>
    <property type="match status" value="1"/>
</dbReference>
<dbReference type="SUPFAM" id="SSF53474">
    <property type="entry name" value="alpha/beta-Hydrolases"/>
    <property type="match status" value="1"/>
</dbReference>
<keyword evidence="3 7" id="KW-0378">Hydrolase</keyword>
<dbReference type="Gene3D" id="3.40.50.1820">
    <property type="entry name" value="alpha/beta hydrolase"/>
    <property type="match status" value="1"/>
</dbReference>
<dbReference type="InterPro" id="IPR000073">
    <property type="entry name" value="AB_hydrolase_1"/>
</dbReference>
<evidence type="ECO:0000313" key="8">
    <source>
        <dbReference type="Proteomes" id="UP000325529"/>
    </source>
</evidence>
<sequence>MPLAVLSLAAASLVGCGGTGGTGGTGGSGAEEQAALKLFYGQKLTWADCGDLKCARLTVPRDYGHPENGKTFVLPVTKAATADPDERVGSLVYNPGGPGASGVSDLKADGGEVFSRAVRARFDIVSFDPRGVGGSKPAVTCAQDTGEESGEPEPITPATAKDRARAFAAARAEAAGCVRASGGILRQVGTVDAARDLDVLRAALGDKKLTYLGWSYGTSLGTSYAEQFPHRVRALVLDGAIDPSLNWRQRALSQGTGFRRAVDDYAEQCADIAGDSCPGATPREISELIEELYEQAAREPLPVDDEDLYDVDARTLLDIVTGAMYTPEDQWEDLSEALSAAVDGDGTKLAALAEGDEPSTDSHKKPRGTDPENDDEAILAVSCLDTPHPRTAGPYWNALGPAGKAAGVYGTSSVVDELTCANWPTGTQRPHRVSAKGVPPVLVVGTTGDPATPYEEARALAEQFPGGMLLTYEGVGHTAYGRAGSCVTEAVDAYLITRKPVGSDATC</sequence>
<dbReference type="Proteomes" id="UP000325529">
    <property type="component" value="Chromosome"/>
</dbReference>
<feature type="region of interest" description="Disordered" evidence="4">
    <location>
        <begin position="352"/>
        <end position="374"/>
    </location>
</feature>
<evidence type="ECO:0000313" key="7">
    <source>
        <dbReference type="EMBL" id="QEU97303.1"/>
    </source>
</evidence>
<feature type="domain" description="Peptidase S33 tripeptidyl aminopeptidase-like C-terminal" evidence="6">
    <location>
        <begin position="410"/>
        <end position="507"/>
    </location>
</feature>